<comment type="similarity">
    <text evidence="1 2">Belongs to the GMC oxidoreductase family.</text>
</comment>
<accession>A0A9N9X957</accession>
<protein>
    <recommendedName>
        <fullName evidence="3 4">Glucose-methanol-choline oxidoreductase N-terminal domain-containing protein</fullName>
    </recommendedName>
</protein>
<dbReference type="InterPro" id="IPR007867">
    <property type="entry name" value="GMC_OxRtase_C"/>
</dbReference>
<dbReference type="InterPro" id="IPR000172">
    <property type="entry name" value="GMC_OxRdtase_N"/>
</dbReference>
<dbReference type="Gene3D" id="3.30.560.10">
    <property type="entry name" value="Glucose Oxidase, domain 3"/>
    <property type="match status" value="1"/>
</dbReference>
<reference evidence="5" key="1">
    <citation type="submission" date="2022-01" db="EMBL/GenBank/DDBJ databases">
        <authorList>
            <person name="King R."/>
        </authorList>
    </citation>
    <scope>NUCLEOTIDE SEQUENCE</scope>
</reference>
<evidence type="ECO:0000256" key="2">
    <source>
        <dbReference type="RuleBase" id="RU003968"/>
    </source>
</evidence>
<dbReference type="GO" id="GO:0016614">
    <property type="term" value="F:oxidoreductase activity, acting on CH-OH group of donors"/>
    <property type="evidence" value="ECO:0007669"/>
    <property type="project" value="InterPro"/>
</dbReference>
<evidence type="ECO:0000313" key="6">
    <source>
        <dbReference type="Proteomes" id="UP001153709"/>
    </source>
</evidence>
<feature type="domain" description="Glucose-methanol-choline oxidoreductase N-terminal" evidence="4">
    <location>
        <begin position="544"/>
        <end position="558"/>
    </location>
</feature>
<feature type="domain" description="Glucose-methanol-choline oxidoreductase N-terminal" evidence="3">
    <location>
        <begin position="364"/>
        <end position="387"/>
    </location>
</feature>
<keyword evidence="2" id="KW-0285">Flavoprotein</keyword>
<evidence type="ECO:0000259" key="3">
    <source>
        <dbReference type="PROSITE" id="PS00623"/>
    </source>
</evidence>
<evidence type="ECO:0000256" key="1">
    <source>
        <dbReference type="ARBA" id="ARBA00010790"/>
    </source>
</evidence>
<dbReference type="SUPFAM" id="SSF54373">
    <property type="entry name" value="FAD-linked reductases, C-terminal domain"/>
    <property type="match status" value="1"/>
</dbReference>
<sequence length="839" mass="94660">MMVDTDTQVDADASSIAQKPATTECGTQTDAWHGPPRAVRVTSLEGVNNFADFQRHSLHDWPEKVFKKTTIEVLYPLDSKCNVKVVALEPNDPKMMFSVQRLYRDRYPDLPTLEGDFEVLEYSTTVRRGGERRTKVEKVIKLSASTPEQLWYALEHVRDKIKHEDSVALHHVSYMQVVELRKMAEVIFTNTKGTTVQIYTTATRREQPTYGFIVSKKDSTYSQLLEGVEKAVGDTQVFAEDITKIKYYEDIIQNGITKALNFKLPINGRMYEANNETITDCGSYDFVIIGGGTSGSVIANRLSENGNWSVLVIEAGNFTDNGFIQFLRYYALHSFSDYSWGYKSTPQTSACLGTINRQCMIHRGKGVGGTSLINGAIYSRGDPNNFNDWARIIKDPSWSYKNVLKYFKKSENFHFTNPNATIDMKYHGDDGLMQVQHRLPDYFLNEVFLNANEELGFPKTDYNGPNPIGGSIFQLSSKYGVRQDLGGIFITPFLKRPNLQILTNSYVTKININPKTKSADGIFFTNSRNKCRVKTNKEVILCAGAISSPHILLLSGIGPREHLEEVGIPVIESLPVGNRLKDHAVFKACIFEANFTARDRPLDEQLKDYLKGVGELTAPSIAQSVGFYKMNDKNNVSDLEIITDTVKSSEVEKRYSHWTNESFQDVCKNNKTCIGFLLANLFPKSIGTIRLKSKDPFEYPLIDLKLLSDPKGEDIDILFRGIQFVFRLIKTSAYKKLGLRYISKTVPDCKKHKFRSRAYWYCQLRQLTTTGYHPVGTCPMSRTRSDGGVVNSKLEVFGIKGLRIADASVFPTPLASHPSAACVMIGEKISHEIKTQYKR</sequence>
<evidence type="ECO:0000313" key="5">
    <source>
        <dbReference type="EMBL" id="CAG9829756.1"/>
    </source>
</evidence>
<name>A0A9N9X957_DIABA</name>
<dbReference type="PANTHER" id="PTHR11552">
    <property type="entry name" value="GLUCOSE-METHANOL-CHOLINE GMC OXIDOREDUCTASE"/>
    <property type="match status" value="1"/>
</dbReference>
<dbReference type="PROSITE" id="PS00623">
    <property type="entry name" value="GMC_OXRED_1"/>
    <property type="match status" value="1"/>
</dbReference>
<dbReference type="Proteomes" id="UP001153709">
    <property type="component" value="Chromosome 2"/>
</dbReference>
<keyword evidence="6" id="KW-1185">Reference proteome</keyword>
<dbReference type="GO" id="GO:0050660">
    <property type="term" value="F:flavin adenine dinucleotide binding"/>
    <property type="evidence" value="ECO:0007669"/>
    <property type="project" value="InterPro"/>
</dbReference>
<dbReference type="OrthoDB" id="269227at2759"/>
<dbReference type="PROSITE" id="PS00624">
    <property type="entry name" value="GMC_OXRED_2"/>
    <property type="match status" value="1"/>
</dbReference>
<dbReference type="Gene3D" id="3.50.50.60">
    <property type="entry name" value="FAD/NAD(P)-binding domain"/>
    <property type="match status" value="1"/>
</dbReference>
<gene>
    <name evidence="5" type="ORF">DIABBA_LOCUS3525</name>
</gene>
<dbReference type="SUPFAM" id="SSF51905">
    <property type="entry name" value="FAD/NAD(P)-binding domain"/>
    <property type="match status" value="1"/>
</dbReference>
<dbReference type="PANTHER" id="PTHR11552:SF158">
    <property type="entry name" value="GH23626P-RELATED"/>
    <property type="match status" value="1"/>
</dbReference>
<keyword evidence="2" id="KW-0274">FAD</keyword>
<dbReference type="AlphaFoldDB" id="A0A9N9X957"/>
<organism evidence="5 6">
    <name type="scientific">Diabrotica balteata</name>
    <name type="common">Banded cucumber beetle</name>
    <dbReference type="NCBI Taxonomy" id="107213"/>
    <lineage>
        <taxon>Eukaryota</taxon>
        <taxon>Metazoa</taxon>
        <taxon>Ecdysozoa</taxon>
        <taxon>Arthropoda</taxon>
        <taxon>Hexapoda</taxon>
        <taxon>Insecta</taxon>
        <taxon>Pterygota</taxon>
        <taxon>Neoptera</taxon>
        <taxon>Endopterygota</taxon>
        <taxon>Coleoptera</taxon>
        <taxon>Polyphaga</taxon>
        <taxon>Cucujiformia</taxon>
        <taxon>Chrysomeloidea</taxon>
        <taxon>Chrysomelidae</taxon>
        <taxon>Galerucinae</taxon>
        <taxon>Diabroticina</taxon>
        <taxon>Diabroticites</taxon>
        <taxon>Diabrotica</taxon>
    </lineage>
</organism>
<proteinExistence type="inferred from homology"/>
<dbReference type="InterPro" id="IPR036188">
    <property type="entry name" value="FAD/NAD-bd_sf"/>
</dbReference>
<dbReference type="Pfam" id="PF00732">
    <property type="entry name" value="GMC_oxred_N"/>
    <property type="match status" value="1"/>
</dbReference>
<evidence type="ECO:0000259" key="4">
    <source>
        <dbReference type="PROSITE" id="PS00624"/>
    </source>
</evidence>
<dbReference type="InterPro" id="IPR012132">
    <property type="entry name" value="GMC_OxRdtase"/>
</dbReference>
<dbReference type="Pfam" id="PF05199">
    <property type="entry name" value="GMC_oxred_C"/>
    <property type="match status" value="1"/>
</dbReference>
<dbReference type="EMBL" id="OU898277">
    <property type="protein sequence ID" value="CAG9829756.1"/>
    <property type="molecule type" value="Genomic_DNA"/>
</dbReference>